<keyword evidence="11" id="KW-1185">Reference proteome</keyword>
<evidence type="ECO:0000256" key="2">
    <source>
        <dbReference type="ARBA" id="ARBA00022578"/>
    </source>
</evidence>
<protein>
    <submittedName>
        <fullName evidence="10">RNA-guided endonuclease InsQ/TnpB family protein</fullName>
    </submittedName>
</protein>
<organism evidence="10 11">
    <name type="scientific">Streptosporangium vulgare</name>
    <dbReference type="NCBI Taxonomy" id="46190"/>
    <lineage>
        <taxon>Bacteria</taxon>
        <taxon>Bacillati</taxon>
        <taxon>Actinomycetota</taxon>
        <taxon>Actinomycetes</taxon>
        <taxon>Streptosporangiales</taxon>
        <taxon>Streptosporangiaceae</taxon>
        <taxon>Streptosporangium</taxon>
    </lineage>
</organism>
<dbReference type="InterPro" id="IPR001959">
    <property type="entry name" value="Transposase"/>
</dbReference>
<name>A0ABV5TEM4_9ACTN</name>
<accession>A0ABV5TEM4</accession>
<gene>
    <name evidence="10" type="ORF">ACFFRH_19025</name>
</gene>
<feature type="domain" description="Transposase putative helix-turn-helix" evidence="9">
    <location>
        <begin position="1"/>
        <end position="43"/>
    </location>
</feature>
<evidence type="ECO:0000256" key="4">
    <source>
        <dbReference type="ARBA" id="ARBA00022833"/>
    </source>
</evidence>
<dbReference type="InterPro" id="IPR010095">
    <property type="entry name" value="Cas12f1-like_TNB"/>
</dbReference>
<evidence type="ECO:0000256" key="5">
    <source>
        <dbReference type="ARBA" id="ARBA00023125"/>
    </source>
</evidence>
<evidence type="ECO:0000256" key="3">
    <source>
        <dbReference type="ARBA" id="ARBA00022723"/>
    </source>
</evidence>
<keyword evidence="10" id="KW-0255">Endonuclease</keyword>
<keyword evidence="10" id="KW-0378">Hydrolase</keyword>
<evidence type="ECO:0000259" key="9">
    <source>
        <dbReference type="Pfam" id="PF12323"/>
    </source>
</evidence>
<comment type="caution">
    <text evidence="10">The sequence shown here is derived from an EMBL/GenBank/DDBJ whole genome shotgun (WGS) entry which is preliminary data.</text>
</comment>
<evidence type="ECO:0000259" key="7">
    <source>
        <dbReference type="Pfam" id="PF01385"/>
    </source>
</evidence>
<feature type="domain" description="Probable transposase IS891/IS1136/IS1341" evidence="7">
    <location>
        <begin position="161"/>
        <end position="274"/>
    </location>
</feature>
<reference evidence="10 11" key="1">
    <citation type="submission" date="2024-09" db="EMBL/GenBank/DDBJ databases">
        <authorList>
            <person name="Sun Q."/>
            <person name="Mori K."/>
        </authorList>
    </citation>
    <scope>NUCLEOTIDE SEQUENCE [LARGE SCALE GENOMIC DNA]</scope>
    <source>
        <strain evidence="10 11">JCM 3028</strain>
    </source>
</reference>
<feature type="domain" description="Cas12f1-like TNB" evidence="8">
    <location>
        <begin position="302"/>
        <end position="368"/>
    </location>
</feature>
<evidence type="ECO:0000313" key="11">
    <source>
        <dbReference type="Proteomes" id="UP001589610"/>
    </source>
</evidence>
<keyword evidence="5" id="KW-0238">DNA-binding</keyword>
<keyword evidence="3" id="KW-0479">Metal-binding</keyword>
<keyword evidence="4" id="KW-0862">Zinc</keyword>
<dbReference type="GO" id="GO:0004519">
    <property type="term" value="F:endonuclease activity"/>
    <property type="evidence" value="ECO:0007669"/>
    <property type="project" value="UniProtKB-KW"/>
</dbReference>
<dbReference type="Pfam" id="PF07282">
    <property type="entry name" value="Cas12f1-like_TNB"/>
    <property type="match status" value="1"/>
</dbReference>
<keyword evidence="2" id="KW-0815">Transposition</keyword>
<dbReference type="InterPro" id="IPR021027">
    <property type="entry name" value="Transposase_put_HTH"/>
</dbReference>
<dbReference type="Pfam" id="PF12323">
    <property type="entry name" value="HTH_OrfB_IS605"/>
    <property type="match status" value="1"/>
</dbReference>
<evidence type="ECO:0000256" key="6">
    <source>
        <dbReference type="ARBA" id="ARBA00023172"/>
    </source>
</evidence>
<proteinExistence type="inferred from homology"/>
<evidence type="ECO:0000313" key="10">
    <source>
        <dbReference type="EMBL" id="MFB9677578.1"/>
    </source>
</evidence>
<dbReference type="RefSeq" id="WP_344743456.1">
    <property type="nucleotide sequence ID" value="NZ_BAAAWW010000026.1"/>
</dbReference>
<dbReference type="Proteomes" id="UP001589610">
    <property type="component" value="Unassembled WGS sequence"/>
</dbReference>
<evidence type="ECO:0000256" key="1">
    <source>
        <dbReference type="ARBA" id="ARBA00008761"/>
    </source>
</evidence>
<evidence type="ECO:0000259" key="8">
    <source>
        <dbReference type="Pfam" id="PF07282"/>
    </source>
</evidence>
<comment type="similarity">
    <text evidence="1">In the C-terminal section; belongs to the transposase 35 family.</text>
</comment>
<keyword evidence="6" id="KW-0233">DNA recombination</keyword>
<keyword evidence="10" id="KW-0540">Nuclease</keyword>
<dbReference type="Pfam" id="PF01385">
    <property type="entry name" value="OrfB_IS605"/>
    <property type="match status" value="1"/>
</dbReference>
<sequence length="418" mass="46784">MLTGRRYRVEFTPEQVEFAEQVGGICRSVWNTALEQRRAYRERGAFIGYAEQCKQLADAKQDFSWLTNAPSHCLQQTLKDLDQAVKTHGTWKVRWRSQRKWSPSFRFPDAKQIVVERVGRRWGRVKVPKFGWVRFRWSRPLGGVLRSATIVRDGRHWFMSFLVEDGQATPETHPGPAVGIDRGVVVALTTSDGDFHNRPFITGGEAQRHRRLQQQLARTREGSNRRKRVVAKLGTVMRRVRLRRADFNARTAATLTSRYGTVVLEDLATKNMTASAKGTVEQPGSRVAQKSGLNKAILDKGWYGLELAVNNAARYTGSKVIKVSAMYTSQTCSACRVVDAASRESQARFACTSCGHVEHADVNAAKNIKAAGQAVSGRGDLAVGRSVKRLPPRPRARQHAAPAVRGIPVLQGREEVKW</sequence>
<dbReference type="NCBIfam" id="NF040570">
    <property type="entry name" value="guided_TnpB"/>
    <property type="match status" value="1"/>
</dbReference>
<dbReference type="EMBL" id="JBHMBS010000008">
    <property type="protein sequence ID" value="MFB9677578.1"/>
    <property type="molecule type" value="Genomic_DNA"/>
</dbReference>